<feature type="domain" description="GtrA/DPMS transmembrane" evidence="7">
    <location>
        <begin position="10"/>
        <end position="124"/>
    </location>
</feature>
<keyword evidence="9" id="KW-1185">Reference proteome</keyword>
<proteinExistence type="inferred from homology"/>
<dbReference type="GO" id="GO:0000271">
    <property type="term" value="P:polysaccharide biosynthetic process"/>
    <property type="evidence" value="ECO:0007669"/>
    <property type="project" value="InterPro"/>
</dbReference>
<feature type="transmembrane region" description="Helical" evidence="6">
    <location>
        <begin position="101"/>
        <end position="123"/>
    </location>
</feature>
<dbReference type="GO" id="GO:0005886">
    <property type="term" value="C:plasma membrane"/>
    <property type="evidence" value="ECO:0007669"/>
    <property type="project" value="TreeGrafter"/>
</dbReference>
<dbReference type="PANTHER" id="PTHR38459">
    <property type="entry name" value="PROPHAGE BACTOPRENOL-LINKED GLUCOSE TRANSLOCASE HOMOLOG"/>
    <property type="match status" value="1"/>
</dbReference>
<evidence type="ECO:0000256" key="6">
    <source>
        <dbReference type="SAM" id="Phobius"/>
    </source>
</evidence>
<dbReference type="PANTHER" id="PTHR38459:SF1">
    <property type="entry name" value="PROPHAGE BACTOPRENOL-LINKED GLUCOSE TRANSLOCASE HOMOLOG"/>
    <property type="match status" value="1"/>
</dbReference>
<gene>
    <name evidence="8" type="ORF">INR99_13710</name>
</gene>
<keyword evidence="3 6" id="KW-0812">Transmembrane</keyword>
<accession>A0A8J7FM14</accession>
<protein>
    <submittedName>
        <fullName evidence="8">GtrA family protein</fullName>
    </submittedName>
</protein>
<keyword evidence="5 6" id="KW-0472">Membrane</keyword>
<evidence type="ECO:0000313" key="8">
    <source>
        <dbReference type="EMBL" id="MBE9610392.1"/>
    </source>
</evidence>
<comment type="caution">
    <text evidence="8">The sequence shown here is derived from an EMBL/GenBank/DDBJ whole genome shotgun (WGS) entry which is preliminary data.</text>
</comment>
<dbReference type="InterPro" id="IPR007267">
    <property type="entry name" value="GtrA_DPMS_TM"/>
</dbReference>
<dbReference type="Proteomes" id="UP000604481">
    <property type="component" value="Unassembled WGS sequence"/>
</dbReference>
<evidence type="ECO:0000256" key="5">
    <source>
        <dbReference type="ARBA" id="ARBA00023136"/>
    </source>
</evidence>
<evidence type="ECO:0000256" key="1">
    <source>
        <dbReference type="ARBA" id="ARBA00004141"/>
    </source>
</evidence>
<dbReference type="EMBL" id="JADFUA010000009">
    <property type="protein sequence ID" value="MBE9610392.1"/>
    <property type="molecule type" value="Genomic_DNA"/>
</dbReference>
<dbReference type="Pfam" id="PF04138">
    <property type="entry name" value="GtrA_DPMS_TM"/>
    <property type="match status" value="1"/>
</dbReference>
<comment type="subcellular location">
    <subcellularLocation>
        <location evidence="1">Membrane</location>
        <topology evidence="1">Multi-pass membrane protein</topology>
    </subcellularLocation>
</comment>
<reference evidence="8 9" key="1">
    <citation type="submission" date="2020-10" db="EMBL/GenBank/DDBJ databases">
        <title>The genome sequence of Chitinilyticum litopenaei 4Y14.</title>
        <authorList>
            <person name="Liu Y."/>
        </authorList>
    </citation>
    <scope>NUCLEOTIDE SEQUENCE [LARGE SCALE GENOMIC DNA]</scope>
    <source>
        <strain evidence="8 9">4Y14</strain>
    </source>
</reference>
<dbReference type="InterPro" id="IPR051401">
    <property type="entry name" value="GtrA_CellWall_Glycosyl"/>
</dbReference>
<evidence type="ECO:0000313" key="9">
    <source>
        <dbReference type="Proteomes" id="UP000604481"/>
    </source>
</evidence>
<sequence length="131" mass="14372">MPPGFRQFLRFALVGVAGTLAQYGVLFVGADLLGASATWSSALGYLLGSVVNYLLNYYFTFASSKSHLEAASKFYVIAGSGWVINTGLMALFAGYWGWHHWLAQLLVTGLCLLWNFAGSKLWAFRHPATQQ</sequence>
<feature type="transmembrane region" description="Helical" evidence="6">
    <location>
        <begin position="42"/>
        <end position="62"/>
    </location>
</feature>
<evidence type="ECO:0000256" key="4">
    <source>
        <dbReference type="ARBA" id="ARBA00022989"/>
    </source>
</evidence>
<dbReference type="AlphaFoldDB" id="A0A8J7FM14"/>
<feature type="transmembrane region" description="Helical" evidence="6">
    <location>
        <begin position="12"/>
        <end position="30"/>
    </location>
</feature>
<evidence type="ECO:0000259" key="7">
    <source>
        <dbReference type="Pfam" id="PF04138"/>
    </source>
</evidence>
<evidence type="ECO:0000256" key="2">
    <source>
        <dbReference type="ARBA" id="ARBA00009399"/>
    </source>
</evidence>
<name>A0A8J7FM14_9NEIS</name>
<keyword evidence="4 6" id="KW-1133">Transmembrane helix</keyword>
<comment type="similarity">
    <text evidence="2">Belongs to the GtrA family.</text>
</comment>
<organism evidence="8 9">
    <name type="scientific">Chitinilyticum piscinae</name>
    <dbReference type="NCBI Taxonomy" id="2866724"/>
    <lineage>
        <taxon>Bacteria</taxon>
        <taxon>Pseudomonadati</taxon>
        <taxon>Pseudomonadota</taxon>
        <taxon>Betaproteobacteria</taxon>
        <taxon>Neisseriales</taxon>
        <taxon>Chitinibacteraceae</taxon>
        <taxon>Chitinilyticum</taxon>
    </lineage>
</organism>
<feature type="transmembrane region" description="Helical" evidence="6">
    <location>
        <begin position="74"/>
        <end position="95"/>
    </location>
</feature>
<evidence type="ECO:0000256" key="3">
    <source>
        <dbReference type="ARBA" id="ARBA00022692"/>
    </source>
</evidence>